<dbReference type="AlphaFoldDB" id="A0A1I4VK61"/>
<feature type="chain" id="PRO_5011687801" evidence="2">
    <location>
        <begin position="25"/>
        <end position="122"/>
    </location>
</feature>
<evidence type="ECO:0000256" key="1">
    <source>
        <dbReference type="SAM" id="MobiDB-lite"/>
    </source>
</evidence>
<protein>
    <submittedName>
        <fullName evidence="3">Uncharacterized protein</fullName>
    </submittedName>
</protein>
<gene>
    <name evidence="3" type="ORF">SAMN05216289_102173</name>
</gene>
<proteinExistence type="predicted"/>
<feature type="signal peptide" evidence="2">
    <location>
        <begin position="1"/>
        <end position="24"/>
    </location>
</feature>
<sequence length="122" mass="12031">MTTRKLTSSLSLLAALLFAAAAHAGDYSMDVGTTSERGAGASSAQNDCASSGSAAADGGRSVTGIRDSTRASASVANDRSAPAAAEAAESTPGGSNTSTESISVPIKARSNRWQSLVPGAIK</sequence>
<name>A0A1I4VK61_9GAMM</name>
<evidence type="ECO:0000313" key="3">
    <source>
        <dbReference type="EMBL" id="SFN01510.1"/>
    </source>
</evidence>
<keyword evidence="2" id="KW-0732">Signal</keyword>
<feature type="compositionally biased region" description="Low complexity" evidence="1">
    <location>
        <begin position="49"/>
        <end position="60"/>
    </location>
</feature>
<dbReference type="EMBL" id="FOVF01000002">
    <property type="protein sequence ID" value="SFN01510.1"/>
    <property type="molecule type" value="Genomic_DNA"/>
</dbReference>
<feature type="compositionally biased region" description="Polar residues" evidence="1">
    <location>
        <begin position="31"/>
        <end position="48"/>
    </location>
</feature>
<keyword evidence="4" id="KW-1185">Reference proteome</keyword>
<reference evidence="3 4" key="1">
    <citation type="submission" date="2016-10" db="EMBL/GenBank/DDBJ databases">
        <authorList>
            <person name="de Groot N.N."/>
        </authorList>
    </citation>
    <scope>NUCLEOTIDE SEQUENCE [LARGE SCALE GENOMIC DNA]</scope>
    <source>
        <strain evidence="3 4">CGMCC 1.7659</strain>
    </source>
</reference>
<accession>A0A1I4VK61</accession>
<evidence type="ECO:0000256" key="2">
    <source>
        <dbReference type="SAM" id="SignalP"/>
    </source>
</evidence>
<feature type="compositionally biased region" description="Polar residues" evidence="1">
    <location>
        <begin position="92"/>
        <end position="102"/>
    </location>
</feature>
<dbReference type="Proteomes" id="UP000198575">
    <property type="component" value="Unassembled WGS sequence"/>
</dbReference>
<dbReference type="RefSeq" id="WP_092404433.1">
    <property type="nucleotide sequence ID" value="NZ_FOVF01000002.1"/>
</dbReference>
<feature type="region of interest" description="Disordered" evidence="1">
    <location>
        <begin position="29"/>
        <end position="122"/>
    </location>
</feature>
<organism evidence="3 4">
    <name type="scientific">Dokdonella immobilis</name>
    <dbReference type="NCBI Taxonomy" id="578942"/>
    <lineage>
        <taxon>Bacteria</taxon>
        <taxon>Pseudomonadati</taxon>
        <taxon>Pseudomonadota</taxon>
        <taxon>Gammaproteobacteria</taxon>
        <taxon>Lysobacterales</taxon>
        <taxon>Rhodanobacteraceae</taxon>
        <taxon>Dokdonella</taxon>
    </lineage>
</organism>
<evidence type="ECO:0000313" key="4">
    <source>
        <dbReference type="Proteomes" id="UP000198575"/>
    </source>
</evidence>